<comment type="similarity">
    <text evidence="2">Belongs to the epsin family.</text>
</comment>
<proteinExistence type="inferred from homology"/>
<dbReference type="Gene3D" id="1.25.40.90">
    <property type="match status" value="1"/>
</dbReference>
<dbReference type="SMART" id="SM00273">
    <property type="entry name" value="ENTH"/>
    <property type="match status" value="1"/>
</dbReference>
<sequence>MTVQNLFVYSAEKKESISLSRAELGGLCYQRAWRPGLFSGYVPITPNRIGLRKTTQQKHAGKTLRRLTELNLLLHLSQNSKLSTLKTCGDVERSAATDRIPKLGPLCQAMRAIMTTSSLRRQMKNIVNNYTDAEIKVREATSNDPWGPPSSLLMEIADLTFNVVAFTEVMGIIWKRLNDHGKNWRHVYKALTLLDYLIKSGSERVAQQCKENIYAIQTLRDFQYIDREGQDQGMGVREKSKQLVALLRDDERLKQERSQAHKTRERVTGTSSAMGYGSLPPPYPGRHTGQPNVEVGASGHVDLIVSLQQCIPASSSSPHLAPDLERARPQTSGEEELQLQLALAMSREESEKPAPAVDIDEQTQLQIAMSLSKEEAHKVLQPHESLLLLPLLLWIWMKRHNFSWPSLSEERSRQGDESLLQKALEESKREMEAKGGRSAMLDLADIFAPAPDVPSAANTWDSSGGHSGLAQAGPLRSDPWDSLGEPSSLSRQHGGSWMAPPASSVRSQPWAQRQPHPDPWDAPQNASSPVIMNQTWISPARGTGVDPFSPVVADRQGSIGPLKTPSPRAGSLPKTGPRTCSTPEAFLGPTGASLVNLDSLIPSNPPSKNFNPFLSGIPAPSASNPFQQEAPRLTLNQMRPSSTSPVPTSLPFNASLPMAASNQPSSLPTTFTQTAQVPPLIPGNLPQPLLPLSTTSTLGDPDQHNQNPFL</sequence>
<dbReference type="CDD" id="cd16990">
    <property type="entry name" value="ENTH_Epsin"/>
    <property type="match status" value="1"/>
</dbReference>
<dbReference type="PANTHER" id="PTHR12276:SF112">
    <property type="entry name" value="EPSIN 3A-RELATED"/>
    <property type="match status" value="1"/>
</dbReference>
<dbReference type="SMART" id="SM00726">
    <property type="entry name" value="UIM"/>
    <property type="match status" value="3"/>
</dbReference>
<keyword evidence="3" id="KW-0963">Cytoplasm</keyword>
<feature type="region of interest" description="Disordered" evidence="6">
    <location>
        <begin position="455"/>
        <end position="527"/>
    </location>
</feature>
<dbReference type="SUPFAM" id="SSF48464">
    <property type="entry name" value="ENTH/VHS domain"/>
    <property type="match status" value="1"/>
</dbReference>
<dbReference type="InterPro" id="IPR008942">
    <property type="entry name" value="ENTH_VHS"/>
</dbReference>
<evidence type="ECO:0000256" key="2">
    <source>
        <dbReference type="ARBA" id="ARBA00010130"/>
    </source>
</evidence>
<dbReference type="InterPro" id="IPR003903">
    <property type="entry name" value="UIM_dom"/>
</dbReference>
<dbReference type="EMBL" id="JACTAM010000003">
    <property type="protein sequence ID" value="KAI2666584.1"/>
    <property type="molecule type" value="Genomic_DNA"/>
</dbReference>
<dbReference type="Pfam" id="PF01417">
    <property type="entry name" value="ENTH"/>
    <property type="match status" value="1"/>
</dbReference>
<evidence type="ECO:0000256" key="4">
    <source>
        <dbReference type="ARBA" id="ARBA00022553"/>
    </source>
</evidence>
<organism evidence="8 9">
    <name type="scientific">Labeo rohita</name>
    <name type="common">Indian major carp</name>
    <name type="synonym">Cyprinus rohita</name>
    <dbReference type="NCBI Taxonomy" id="84645"/>
    <lineage>
        <taxon>Eukaryota</taxon>
        <taxon>Metazoa</taxon>
        <taxon>Chordata</taxon>
        <taxon>Craniata</taxon>
        <taxon>Vertebrata</taxon>
        <taxon>Euteleostomi</taxon>
        <taxon>Actinopterygii</taxon>
        <taxon>Neopterygii</taxon>
        <taxon>Teleostei</taxon>
        <taxon>Ostariophysi</taxon>
        <taxon>Cypriniformes</taxon>
        <taxon>Cyprinidae</taxon>
        <taxon>Labeoninae</taxon>
        <taxon>Labeonini</taxon>
        <taxon>Labeo</taxon>
    </lineage>
</organism>
<evidence type="ECO:0000313" key="8">
    <source>
        <dbReference type="EMBL" id="KAI2666584.1"/>
    </source>
</evidence>
<name>A0ABQ8MUR0_LABRO</name>
<keyword evidence="5" id="KW-0446">Lipid-binding</keyword>
<dbReference type="PROSITE" id="PS50942">
    <property type="entry name" value="ENTH"/>
    <property type="match status" value="1"/>
</dbReference>
<dbReference type="InterPro" id="IPR013809">
    <property type="entry name" value="ENTH"/>
</dbReference>
<evidence type="ECO:0000313" key="9">
    <source>
        <dbReference type="Proteomes" id="UP000830375"/>
    </source>
</evidence>
<keyword evidence="4" id="KW-0597">Phosphoprotein</keyword>
<feature type="compositionally biased region" description="Low complexity" evidence="6">
    <location>
        <begin position="686"/>
        <end position="698"/>
    </location>
</feature>
<evidence type="ECO:0000256" key="3">
    <source>
        <dbReference type="ARBA" id="ARBA00022490"/>
    </source>
</evidence>
<dbReference type="PROSITE" id="PS50330">
    <property type="entry name" value="UIM"/>
    <property type="match status" value="1"/>
</dbReference>
<feature type="region of interest" description="Disordered" evidence="6">
    <location>
        <begin position="254"/>
        <end position="277"/>
    </location>
</feature>
<dbReference type="Proteomes" id="UP000830375">
    <property type="component" value="Unassembled WGS sequence"/>
</dbReference>
<feature type="compositionally biased region" description="Polar residues" evidence="6">
    <location>
        <begin position="660"/>
        <end position="676"/>
    </location>
</feature>
<comment type="subcellular location">
    <subcellularLocation>
        <location evidence="1">Cytoplasm</location>
    </subcellularLocation>
</comment>
<dbReference type="PANTHER" id="PTHR12276">
    <property type="entry name" value="EPSIN/ENT-RELATED"/>
    <property type="match status" value="1"/>
</dbReference>
<feature type="region of interest" description="Disordered" evidence="6">
    <location>
        <begin position="659"/>
        <end position="710"/>
    </location>
</feature>
<evidence type="ECO:0000256" key="6">
    <source>
        <dbReference type="SAM" id="MobiDB-lite"/>
    </source>
</evidence>
<protein>
    <submittedName>
        <fullName evidence="8">Epsin-3</fullName>
    </submittedName>
</protein>
<evidence type="ECO:0000256" key="5">
    <source>
        <dbReference type="ARBA" id="ARBA00023121"/>
    </source>
</evidence>
<evidence type="ECO:0000259" key="7">
    <source>
        <dbReference type="PROSITE" id="PS50942"/>
    </source>
</evidence>
<feature type="region of interest" description="Disordered" evidence="6">
    <location>
        <begin position="314"/>
        <end position="334"/>
    </location>
</feature>
<gene>
    <name evidence="8" type="ORF">H4Q32_010480</name>
</gene>
<feature type="domain" description="ENTH" evidence="7">
    <location>
        <begin position="125"/>
        <end position="257"/>
    </location>
</feature>
<feature type="region of interest" description="Disordered" evidence="6">
    <location>
        <begin position="547"/>
        <end position="577"/>
    </location>
</feature>
<reference evidence="8 9" key="1">
    <citation type="submission" date="2022-01" db="EMBL/GenBank/DDBJ databases">
        <title>A high-quality chromosome-level genome assembly of rohu carp, Labeo rohita.</title>
        <authorList>
            <person name="Arick M.A. II"/>
            <person name="Hsu C.-Y."/>
            <person name="Magbanua Z."/>
            <person name="Pechanova O."/>
            <person name="Grover C."/>
            <person name="Miller E."/>
            <person name="Thrash A."/>
            <person name="Ezzel L."/>
            <person name="Alam S."/>
            <person name="Benzie J."/>
            <person name="Hamilton M."/>
            <person name="Karsi A."/>
            <person name="Lawrence M.L."/>
            <person name="Peterson D.G."/>
        </authorList>
    </citation>
    <scope>NUCLEOTIDE SEQUENCE [LARGE SCALE GENOMIC DNA]</scope>
    <source>
        <strain evidence="9">BAU-BD-2019</strain>
        <tissue evidence="8">Blood</tissue>
    </source>
</reference>
<evidence type="ECO:0000256" key="1">
    <source>
        <dbReference type="ARBA" id="ARBA00004496"/>
    </source>
</evidence>
<keyword evidence="9" id="KW-1185">Reference proteome</keyword>
<comment type="caution">
    <text evidence="8">The sequence shown here is derived from an EMBL/GenBank/DDBJ whole genome shotgun (WGS) entry which is preliminary data.</text>
</comment>
<accession>A0ABQ8MUR0</accession>